<reference evidence="7 8" key="1">
    <citation type="journal article" date="2020" name="Vet. Res.">
        <title>Phylogenomic analysis of Mycoplasma bovis from Belgian veal, dairy and beef herds.</title>
        <authorList>
            <person name="Bokma J."/>
            <person name="Vereecke N."/>
            <person name="De Bleecker K."/>
            <person name="Callens J."/>
            <person name="Ribbens S."/>
            <person name="Nauwynck H."/>
            <person name="Haesebrouck F."/>
            <person name="Theuns S."/>
            <person name="Boyen F."/>
            <person name="Pardon B."/>
        </authorList>
    </citation>
    <scope>NUCLEOTIDE SEQUENCE [LARGE SCALE GENOMIC DNA]</scope>
    <source>
        <strain evidence="7 8">Mb222</strain>
    </source>
</reference>
<dbReference type="EMBL" id="CP058496">
    <property type="protein sequence ID" value="WHO15189.1"/>
    <property type="molecule type" value="Genomic_DNA"/>
</dbReference>
<keyword evidence="8" id="KW-1185">Reference proteome</keyword>
<gene>
    <name evidence="7" type="ORF">HYD69_04285</name>
</gene>
<dbReference type="CDD" id="cd00397">
    <property type="entry name" value="DNA_BRE_C"/>
    <property type="match status" value="1"/>
</dbReference>
<organism evidence="7 8">
    <name type="scientific">Mycoplasmopsis bovis</name>
    <name type="common">Mycoplasma bovis</name>
    <dbReference type="NCBI Taxonomy" id="28903"/>
    <lineage>
        <taxon>Bacteria</taxon>
        <taxon>Bacillati</taxon>
        <taxon>Mycoplasmatota</taxon>
        <taxon>Mycoplasmoidales</taxon>
        <taxon>Metamycoplasmataceae</taxon>
        <taxon>Mycoplasmopsis</taxon>
    </lineage>
</organism>
<dbReference type="InterPro" id="IPR044068">
    <property type="entry name" value="CB"/>
</dbReference>
<evidence type="ECO:0000256" key="1">
    <source>
        <dbReference type="ARBA" id="ARBA00008857"/>
    </source>
</evidence>
<evidence type="ECO:0000259" key="6">
    <source>
        <dbReference type="PROSITE" id="PS51900"/>
    </source>
</evidence>
<sequence>MINKFIRFCKLKNLATNTIRSYTSILKNIFDVENKSHMEIIRIISSENLEASSQNLYRRVYCLFLRYTNQMNKYKHAKLLKLKQRKNLFRPFIKRESIYELTAFEYNERKSSIFYKLVIRFMFESGIRFGELKTLQFNDSHLFVKGKGNKIRQILYNPETIRLINKFNFDITKSNYASLVRYIKTLFDKDYSSHSLRRSFATHMLKAGALPKMVQLQMGHSNIETTFHYMQIDEQESTQEYNRFMLAGNL</sequence>
<dbReference type="Pfam" id="PF00589">
    <property type="entry name" value="Phage_integrase"/>
    <property type="match status" value="1"/>
</dbReference>
<dbReference type="InterPro" id="IPR013762">
    <property type="entry name" value="Integrase-like_cat_sf"/>
</dbReference>
<dbReference type="SUPFAM" id="SSF56349">
    <property type="entry name" value="DNA breaking-rejoining enzymes"/>
    <property type="match status" value="1"/>
</dbReference>
<comment type="similarity">
    <text evidence="1">Belongs to the 'phage' integrase family.</text>
</comment>
<keyword evidence="3" id="KW-0233">DNA recombination</keyword>
<feature type="domain" description="Tyr recombinase" evidence="5">
    <location>
        <begin position="88"/>
        <end position="242"/>
    </location>
</feature>
<dbReference type="PROSITE" id="PS51898">
    <property type="entry name" value="TYR_RECOMBINASE"/>
    <property type="match status" value="1"/>
</dbReference>
<dbReference type="Gene3D" id="1.10.443.10">
    <property type="entry name" value="Intergrase catalytic core"/>
    <property type="match status" value="1"/>
</dbReference>
<dbReference type="PANTHER" id="PTHR30349">
    <property type="entry name" value="PHAGE INTEGRASE-RELATED"/>
    <property type="match status" value="1"/>
</dbReference>
<evidence type="ECO:0000259" key="5">
    <source>
        <dbReference type="PROSITE" id="PS51898"/>
    </source>
</evidence>
<dbReference type="PANTHER" id="PTHR30349:SF41">
    <property type="entry name" value="INTEGRASE_RECOMBINASE PROTEIN MJ0367-RELATED"/>
    <property type="match status" value="1"/>
</dbReference>
<dbReference type="PROSITE" id="PS51900">
    <property type="entry name" value="CB"/>
    <property type="match status" value="1"/>
</dbReference>
<feature type="domain" description="Core-binding (CB)" evidence="6">
    <location>
        <begin position="1"/>
        <end position="69"/>
    </location>
</feature>
<accession>A0ABY8RWV2</accession>
<dbReference type="Proteomes" id="UP000596039">
    <property type="component" value="Chromosome"/>
</dbReference>
<evidence type="ECO:0000256" key="3">
    <source>
        <dbReference type="ARBA" id="ARBA00023172"/>
    </source>
</evidence>
<dbReference type="InterPro" id="IPR002104">
    <property type="entry name" value="Integrase_catalytic"/>
</dbReference>
<evidence type="ECO:0000256" key="2">
    <source>
        <dbReference type="ARBA" id="ARBA00023125"/>
    </source>
</evidence>
<evidence type="ECO:0000313" key="8">
    <source>
        <dbReference type="Proteomes" id="UP000596039"/>
    </source>
</evidence>
<proteinExistence type="inferred from homology"/>
<dbReference type="RefSeq" id="WP_214479540.1">
    <property type="nucleotide sequence ID" value="NZ_CP058448.1"/>
</dbReference>
<dbReference type="InterPro" id="IPR011010">
    <property type="entry name" value="DNA_brk_join_enz"/>
</dbReference>
<evidence type="ECO:0000313" key="7">
    <source>
        <dbReference type="EMBL" id="WHO15189.1"/>
    </source>
</evidence>
<evidence type="ECO:0000256" key="4">
    <source>
        <dbReference type="PROSITE-ProRule" id="PRU01248"/>
    </source>
</evidence>
<dbReference type="InterPro" id="IPR050090">
    <property type="entry name" value="Tyrosine_recombinase_XerCD"/>
</dbReference>
<protein>
    <submittedName>
        <fullName evidence="7">Site-specific integrase</fullName>
    </submittedName>
</protein>
<name>A0ABY8RWV2_MYCBV</name>
<keyword evidence="2 4" id="KW-0238">DNA-binding</keyword>